<dbReference type="EMBL" id="JALJOR010000008">
    <property type="protein sequence ID" value="KAK9813038.1"/>
    <property type="molecule type" value="Genomic_DNA"/>
</dbReference>
<dbReference type="PROSITE" id="PS51792">
    <property type="entry name" value="YIPPEE"/>
    <property type="match status" value="1"/>
</dbReference>
<dbReference type="InterPro" id="IPR039058">
    <property type="entry name" value="Yippee_fam"/>
</dbReference>
<dbReference type="InterPro" id="IPR004910">
    <property type="entry name" value="Yippee/Mis18/Cereblon"/>
</dbReference>
<dbReference type="GO" id="GO:0046872">
    <property type="term" value="F:metal ion binding"/>
    <property type="evidence" value="ECO:0007669"/>
    <property type="project" value="UniProtKB-KW"/>
</dbReference>
<keyword evidence="3" id="KW-0862">Zinc</keyword>
<dbReference type="Proteomes" id="UP001489004">
    <property type="component" value="Unassembled WGS sequence"/>
</dbReference>
<name>A0AAW1PXW9_9CHLO</name>
<evidence type="ECO:0000259" key="5">
    <source>
        <dbReference type="PROSITE" id="PS51792"/>
    </source>
</evidence>
<evidence type="ECO:0000256" key="3">
    <source>
        <dbReference type="ARBA" id="ARBA00022833"/>
    </source>
</evidence>
<evidence type="ECO:0000256" key="1">
    <source>
        <dbReference type="ARBA" id="ARBA00005613"/>
    </source>
</evidence>
<organism evidence="6 7">
    <name type="scientific">[Myrmecia] bisecta</name>
    <dbReference type="NCBI Taxonomy" id="41462"/>
    <lineage>
        <taxon>Eukaryota</taxon>
        <taxon>Viridiplantae</taxon>
        <taxon>Chlorophyta</taxon>
        <taxon>core chlorophytes</taxon>
        <taxon>Trebouxiophyceae</taxon>
        <taxon>Trebouxiales</taxon>
        <taxon>Trebouxiaceae</taxon>
        <taxon>Myrmecia</taxon>
    </lineage>
</organism>
<evidence type="ECO:0000256" key="2">
    <source>
        <dbReference type="ARBA" id="ARBA00022723"/>
    </source>
</evidence>
<keyword evidence="2" id="KW-0479">Metal-binding</keyword>
<dbReference type="PANTHER" id="PTHR13848">
    <property type="entry name" value="PROTEIN YIPPEE-LIKE CG15309-RELATED"/>
    <property type="match status" value="1"/>
</dbReference>
<comment type="similarity">
    <text evidence="1 4">Belongs to the yippee family.</text>
</comment>
<dbReference type="Pfam" id="PF03226">
    <property type="entry name" value="Yippee-Mis18"/>
    <property type="match status" value="1"/>
</dbReference>
<protein>
    <recommendedName>
        <fullName evidence="4">Protein yippee-like</fullName>
    </recommendedName>
</protein>
<evidence type="ECO:0000256" key="4">
    <source>
        <dbReference type="RuleBase" id="RU110713"/>
    </source>
</evidence>
<dbReference type="AlphaFoldDB" id="A0AAW1PXW9"/>
<evidence type="ECO:0000313" key="6">
    <source>
        <dbReference type="EMBL" id="KAK9813038.1"/>
    </source>
</evidence>
<sequence>MGRLYVESLEGRVYSCKHCGCHLASATDLVSKSFHSRNGKAYLYNSVANVSVGPKEDRLMTTGLHTVADLNCRKCLHLVGWKYEAAFDKGQQYKVGKYILERQMLMDTYEGYSSCSQDLRLEDSDTEDTCWPS</sequence>
<reference evidence="6 7" key="1">
    <citation type="journal article" date="2024" name="Nat. Commun.">
        <title>Phylogenomics reveals the evolutionary origins of lichenization in chlorophyte algae.</title>
        <authorList>
            <person name="Puginier C."/>
            <person name="Libourel C."/>
            <person name="Otte J."/>
            <person name="Skaloud P."/>
            <person name="Haon M."/>
            <person name="Grisel S."/>
            <person name="Petersen M."/>
            <person name="Berrin J.G."/>
            <person name="Delaux P.M."/>
            <person name="Dal Grande F."/>
            <person name="Keller J."/>
        </authorList>
    </citation>
    <scope>NUCLEOTIDE SEQUENCE [LARGE SCALE GENOMIC DNA]</scope>
    <source>
        <strain evidence="6 7">SAG 2043</strain>
    </source>
</reference>
<proteinExistence type="inferred from homology"/>
<evidence type="ECO:0000313" key="7">
    <source>
        <dbReference type="Proteomes" id="UP001489004"/>
    </source>
</evidence>
<feature type="domain" description="Yippee" evidence="5">
    <location>
        <begin position="12"/>
        <end position="109"/>
    </location>
</feature>
<comment type="caution">
    <text evidence="6">The sequence shown here is derived from an EMBL/GenBank/DDBJ whole genome shotgun (WGS) entry which is preliminary data.</text>
</comment>
<accession>A0AAW1PXW9</accession>
<gene>
    <name evidence="6" type="ORF">WJX72_007877</name>
</gene>
<keyword evidence="7" id="KW-1185">Reference proteome</keyword>
<dbReference type="InterPro" id="IPR034751">
    <property type="entry name" value="Yippee"/>
</dbReference>